<feature type="domain" description="DUF1980" evidence="1">
    <location>
        <begin position="1"/>
        <end position="61"/>
    </location>
</feature>
<evidence type="ECO:0000259" key="1">
    <source>
        <dbReference type="Pfam" id="PF21537"/>
    </source>
</evidence>
<feature type="non-terminal residue" evidence="2">
    <location>
        <position position="1"/>
    </location>
</feature>
<comment type="caution">
    <text evidence="2">The sequence shown here is derived from an EMBL/GenBank/DDBJ whole genome shotgun (WGS) entry which is preliminary data.</text>
</comment>
<dbReference type="Pfam" id="PF21537">
    <property type="entry name" value="DUF1980_C"/>
    <property type="match status" value="1"/>
</dbReference>
<organism evidence="2">
    <name type="scientific">sediment metagenome</name>
    <dbReference type="NCBI Taxonomy" id="749907"/>
    <lineage>
        <taxon>unclassified sequences</taxon>
        <taxon>metagenomes</taxon>
        <taxon>ecological metagenomes</taxon>
    </lineage>
</organism>
<reference evidence="2" key="1">
    <citation type="submission" date="2010-07" db="EMBL/GenBank/DDBJ databases">
        <authorList>
            <consortium name="CONSOLIDER consortium CSD2007-00005"/>
            <person name="Guazzaroni M.-E."/>
            <person name="Richter M."/>
            <person name="Garcia-Salamanca A."/>
            <person name="Yarza P."/>
            <person name="Ferrer M."/>
        </authorList>
    </citation>
    <scope>NUCLEOTIDE SEQUENCE</scope>
</reference>
<protein>
    <recommendedName>
        <fullName evidence="1">DUF1980 domain-containing protein</fullName>
    </recommendedName>
</protein>
<accession>D9PGU6</accession>
<reference evidence="2" key="2">
    <citation type="journal article" date="2011" name="Microb. Ecol.">
        <title>Taxonomic and Functional Metagenomic Profiling of the Microbial Community in the Anoxic Sediment of a Sub-saline Shallow Lake (Laguna de Carrizo, Central Spain).</title>
        <authorList>
            <person name="Ferrer M."/>
            <person name="Guazzaroni M.E."/>
            <person name="Richter M."/>
            <person name="Garcia-Salamanca A."/>
            <person name="Yarza P."/>
            <person name="Suarez-Suarez A."/>
            <person name="Solano J."/>
            <person name="Alcaide M."/>
            <person name="van Dillewijn P."/>
            <person name="Molina-Henares M.A."/>
            <person name="Lopez-Cortes N."/>
            <person name="Al-Ramahi Y."/>
            <person name="Guerrero C."/>
            <person name="Acosta A."/>
            <person name="de Eugenio L.I."/>
            <person name="Martinez V."/>
            <person name="Marques S."/>
            <person name="Rojo F."/>
            <person name="Santero E."/>
            <person name="Genilloud O."/>
            <person name="Perez-Perez J."/>
            <person name="Rossello-Mora R."/>
            <person name="Ramos J.L."/>
        </authorList>
    </citation>
    <scope>NUCLEOTIDE SEQUENCE</scope>
</reference>
<dbReference type="InterPro" id="IPR048447">
    <property type="entry name" value="DUF1980_C"/>
</dbReference>
<gene>
    <name evidence="2" type="ORF">LDC_0743</name>
</gene>
<proteinExistence type="predicted"/>
<sequence length="61" mass="7102">AADARPIFILLQHTHPEALENDRWVRAKGTLSVKNDGRIELPWLTPSFWEDVEEPKSPFLY</sequence>
<dbReference type="AlphaFoldDB" id="D9PGU6"/>
<name>D9PGU6_9ZZZZ</name>
<dbReference type="EMBL" id="ADZX01000313">
    <property type="protein sequence ID" value="EFK97219.1"/>
    <property type="molecule type" value="Genomic_DNA"/>
</dbReference>
<evidence type="ECO:0000313" key="2">
    <source>
        <dbReference type="EMBL" id="EFK97219.1"/>
    </source>
</evidence>